<dbReference type="CDD" id="cd06183">
    <property type="entry name" value="cyt_b5_reduct_like"/>
    <property type="match status" value="1"/>
</dbReference>
<keyword evidence="5 8" id="KW-0274">FAD</keyword>
<dbReference type="InterPro" id="IPR001834">
    <property type="entry name" value="CBR-like"/>
</dbReference>
<feature type="domain" description="Flavoprotein pyridine nucleotide cytochrome reductase-like FAD-binding" evidence="9">
    <location>
        <begin position="134"/>
        <end position="171"/>
    </location>
</feature>
<dbReference type="Proteomes" id="UP000005220">
    <property type="component" value="Chromosome 3"/>
</dbReference>
<dbReference type="PANTHER" id="PTHR19370">
    <property type="entry name" value="NADH-CYTOCHROME B5 REDUCTASE"/>
    <property type="match status" value="1"/>
</dbReference>
<dbReference type="STRING" id="1071382.H2AT91"/>
<keyword evidence="7" id="KW-0472">Membrane</keyword>
<comment type="subcellular location">
    <subcellularLocation>
        <location evidence="2">Membrane</location>
    </subcellularLocation>
</comment>
<feature type="binding site" evidence="8">
    <location>
        <position position="195"/>
    </location>
    <ligand>
        <name>FAD</name>
        <dbReference type="ChEBI" id="CHEBI:57692"/>
    </ligand>
</feature>
<evidence type="ECO:0000259" key="9">
    <source>
        <dbReference type="Pfam" id="PF00970"/>
    </source>
</evidence>
<feature type="binding site" evidence="8">
    <location>
        <position position="145"/>
    </location>
    <ligand>
        <name>FAD</name>
        <dbReference type="ChEBI" id="CHEBI:57692"/>
    </ligand>
</feature>
<comment type="cofactor">
    <cofactor evidence="1 8">
        <name>FAD</name>
        <dbReference type="ChEBI" id="CHEBI:57692"/>
    </cofactor>
</comment>
<keyword evidence="6" id="KW-0560">Oxidoreductase</keyword>
<dbReference type="GO" id="GO:0016491">
    <property type="term" value="F:oxidoreductase activity"/>
    <property type="evidence" value="ECO:0007669"/>
    <property type="project" value="UniProtKB-KW"/>
</dbReference>
<evidence type="ECO:0000256" key="3">
    <source>
        <dbReference type="ARBA" id="ARBA00006105"/>
    </source>
</evidence>
<keyword evidence="11" id="KW-1185">Reference proteome</keyword>
<dbReference type="Pfam" id="PF00970">
    <property type="entry name" value="FAD_binding_6"/>
    <property type="match status" value="1"/>
</dbReference>
<name>H2AT91_KAZAF</name>
<organism evidence="10 11">
    <name type="scientific">Kazachstania africana (strain ATCC 22294 / BCRC 22015 / CBS 2517 / CECT 1963 / NBRC 1671 / NRRL Y-8276)</name>
    <name type="common">Yeast</name>
    <name type="synonym">Kluyveromyces africanus</name>
    <dbReference type="NCBI Taxonomy" id="1071382"/>
    <lineage>
        <taxon>Eukaryota</taxon>
        <taxon>Fungi</taxon>
        <taxon>Dikarya</taxon>
        <taxon>Ascomycota</taxon>
        <taxon>Saccharomycotina</taxon>
        <taxon>Saccharomycetes</taxon>
        <taxon>Saccharomycetales</taxon>
        <taxon>Saccharomycetaceae</taxon>
        <taxon>Kazachstania</taxon>
    </lineage>
</organism>
<dbReference type="SUPFAM" id="SSF63380">
    <property type="entry name" value="Riboflavin synthase domain-like"/>
    <property type="match status" value="1"/>
</dbReference>
<dbReference type="InterPro" id="IPR008333">
    <property type="entry name" value="Cbr1-like_FAD-bd_dom"/>
</dbReference>
<dbReference type="HOGENOM" id="CLU_003827_6_2_1"/>
<dbReference type="eggNOG" id="KOG0534">
    <property type="taxonomic scope" value="Eukaryota"/>
</dbReference>
<dbReference type="AlphaFoldDB" id="H2AT91"/>
<dbReference type="GeneID" id="13885509"/>
<evidence type="ECO:0000256" key="5">
    <source>
        <dbReference type="ARBA" id="ARBA00022827"/>
    </source>
</evidence>
<proteinExistence type="inferred from homology"/>
<dbReference type="SUPFAM" id="SSF52343">
    <property type="entry name" value="Ferredoxin reductase-like, C-terminal NADP-linked domain"/>
    <property type="match status" value="1"/>
</dbReference>
<evidence type="ECO:0000313" key="11">
    <source>
        <dbReference type="Proteomes" id="UP000005220"/>
    </source>
</evidence>
<dbReference type="InParanoid" id="H2AT91"/>
<dbReference type="RefSeq" id="XP_003956726.1">
    <property type="nucleotide sequence ID" value="XM_003956677.1"/>
</dbReference>
<evidence type="ECO:0000256" key="6">
    <source>
        <dbReference type="ARBA" id="ARBA00023002"/>
    </source>
</evidence>
<dbReference type="FunCoup" id="H2AT91">
    <property type="interactions" value="51"/>
</dbReference>
<reference evidence="10 11" key="1">
    <citation type="journal article" date="2011" name="Proc. Natl. Acad. Sci. U.S.A.">
        <title>Evolutionary erosion of yeast sex chromosomes by mating-type switching accidents.</title>
        <authorList>
            <person name="Gordon J.L."/>
            <person name="Armisen D."/>
            <person name="Proux-Wera E."/>
            <person name="Oheigeartaigh S.S."/>
            <person name="Byrne K.P."/>
            <person name="Wolfe K.H."/>
        </authorList>
    </citation>
    <scope>NUCLEOTIDE SEQUENCE [LARGE SCALE GENOMIC DNA]</scope>
    <source>
        <strain evidence="11">ATCC 22294 / BCRC 22015 / CBS 2517 / CECT 1963 / NBRC 1671 / NRRL Y-8276</strain>
    </source>
</reference>
<dbReference type="InterPro" id="IPR039261">
    <property type="entry name" value="FNR_nucleotide-bd"/>
</dbReference>
<dbReference type="GO" id="GO:0007006">
    <property type="term" value="P:mitochondrial membrane organization"/>
    <property type="evidence" value="ECO:0007669"/>
    <property type="project" value="EnsemblFungi"/>
</dbReference>
<dbReference type="Gene3D" id="3.40.50.80">
    <property type="entry name" value="Nucleotide-binding domain of ferredoxin-NADP reductase (FNR) module"/>
    <property type="match status" value="1"/>
</dbReference>
<dbReference type="OrthoDB" id="432685at2759"/>
<dbReference type="GO" id="GO:0005743">
    <property type="term" value="C:mitochondrial inner membrane"/>
    <property type="evidence" value="ECO:0007669"/>
    <property type="project" value="EnsemblFungi"/>
</dbReference>
<evidence type="ECO:0000256" key="4">
    <source>
        <dbReference type="ARBA" id="ARBA00022630"/>
    </source>
</evidence>
<dbReference type="InterPro" id="IPR017938">
    <property type="entry name" value="Riboflavin_synthase-like_b-brl"/>
</dbReference>
<comment type="similarity">
    <text evidence="3">Belongs to the flavoprotein pyridine nucleotide cytochrome reductase family.</text>
</comment>
<gene>
    <name evidence="10" type="primary">KAFR0C06000</name>
    <name evidence="10" type="ORF">KAFR_0C06000</name>
</gene>
<dbReference type="PANTHER" id="PTHR19370:SF189">
    <property type="entry name" value="CYTOCHROME C MITOCHONDRIAL IMPORT FACTOR CYC2"/>
    <property type="match status" value="1"/>
</dbReference>
<evidence type="ECO:0000256" key="7">
    <source>
        <dbReference type="ARBA" id="ARBA00023136"/>
    </source>
</evidence>
<protein>
    <recommendedName>
        <fullName evidence="9">Flavoprotein pyridine nucleotide cytochrome reductase-like FAD-binding domain-containing protein</fullName>
    </recommendedName>
</protein>
<evidence type="ECO:0000256" key="8">
    <source>
        <dbReference type="PIRSR" id="PIRSR601834-1"/>
    </source>
</evidence>
<sequence>MLFNRWLYRSTIVRKQLTSPRLKAWRLPVGSALAVLAVAYGTYNLTGLRHATDELSPLYFIRYKITQHKDIDSCHFLLELSPLKGQKVNLWSTLKNEFIWSIEIKQPEIMITRRYTPLPMRLKGNNVELLSQGDNNDGRLLLYVKEYNTGELTRWLSSLPTGHIVEVRGPFVDYQLIESGRYDQINFFTAGTGVTIALQFLLNKQNDLSCPKVKWFHSCNTIADLGPLTKLMDTHMAENCNIRLQILQSSLNEDLRSPSMEAFQAIPMFHPLSQNNGILSKRAFSFVCGPEEYIATVAGNIFYPYQGPIGGILKLKGWPSDNVRKLS</sequence>
<dbReference type="EMBL" id="HE650823">
    <property type="protein sequence ID" value="CCF57591.1"/>
    <property type="molecule type" value="Genomic_DNA"/>
</dbReference>
<dbReference type="Gene3D" id="2.40.30.10">
    <property type="entry name" value="Translation factors"/>
    <property type="match status" value="1"/>
</dbReference>
<evidence type="ECO:0000256" key="2">
    <source>
        <dbReference type="ARBA" id="ARBA00004370"/>
    </source>
</evidence>
<dbReference type="KEGG" id="kaf:KAFR_0C06000"/>
<evidence type="ECO:0000256" key="1">
    <source>
        <dbReference type="ARBA" id="ARBA00001974"/>
    </source>
</evidence>
<keyword evidence="4 8" id="KW-0285">Flavoprotein</keyword>
<evidence type="ECO:0000313" key="10">
    <source>
        <dbReference type="EMBL" id="CCF57591.1"/>
    </source>
</evidence>
<accession>H2AT91</accession>